<gene>
    <name evidence="1" type="ORF">NCTC11807_02427</name>
</gene>
<accession>A0A380H7Y5</accession>
<dbReference type="EMBL" id="UHDZ01000001">
    <property type="protein sequence ID" value="SUM74096.1"/>
    <property type="molecule type" value="Genomic_DNA"/>
</dbReference>
<protein>
    <submittedName>
        <fullName evidence="1">Indigoidine systhesis protein</fullName>
    </submittedName>
</protein>
<evidence type="ECO:0000313" key="1">
    <source>
        <dbReference type="EMBL" id="SUM74096.1"/>
    </source>
</evidence>
<dbReference type="Proteomes" id="UP000255425">
    <property type="component" value="Unassembled WGS sequence"/>
</dbReference>
<name>A0A380H7Y5_9STAP</name>
<dbReference type="AlphaFoldDB" id="A0A380H7Y5"/>
<reference evidence="1 2" key="1">
    <citation type="submission" date="2018-06" db="EMBL/GenBank/DDBJ databases">
        <authorList>
            <consortium name="Pathogen Informatics"/>
            <person name="Doyle S."/>
        </authorList>
    </citation>
    <scope>NUCLEOTIDE SEQUENCE [LARGE SCALE GENOMIC DNA]</scope>
    <source>
        <strain evidence="1 2">NCTC11807</strain>
    </source>
</reference>
<dbReference type="Pfam" id="PF13242">
    <property type="entry name" value="Hydrolase_like"/>
    <property type="match status" value="1"/>
</dbReference>
<evidence type="ECO:0000313" key="2">
    <source>
        <dbReference type="Proteomes" id="UP000255425"/>
    </source>
</evidence>
<dbReference type="SUPFAM" id="SSF56784">
    <property type="entry name" value="HAD-like"/>
    <property type="match status" value="1"/>
</dbReference>
<organism evidence="1 2">
    <name type="scientific">Staphylococcus saccharolyticus</name>
    <dbReference type="NCBI Taxonomy" id="33028"/>
    <lineage>
        <taxon>Bacteria</taxon>
        <taxon>Bacillati</taxon>
        <taxon>Bacillota</taxon>
        <taxon>Bacilli</taxon>
        <taxon>Bacillales</taxon>
        <taxon>Staphylococcaceae</taxon>
        <taxon>Staphylococcus</taxon>
    </lineage>
</organism>
<proteinExistence type="predicted"/>
<dbReference type="RefSeq" id="WP_254426213.1">
    <property type="nucleotide sequence ID" value="NZ_CP066042.1"/>
</dbReference>
<dbReference type="InterPro" id="IPR023214">
    <property type="entry name" value="HAD_sf"/>
</dbReference>
<sequence length="86" mass="9768">MSDALGLHEQEELKSYHETIQNLIQNNHLNLGRTVYIGDTSYDVQSTNKSNVKSCVVTWGVQSAHELLQENPHYVVNESEELITIL</sequence>
<dbReference type="InterPro" id="IPR036412">
    <property type="entry name" value="HAD-like_sf"/>
</dbReference>
<dbReference type="GeneID" id="93796238"/>
<dbReference type="Gene3D" id="3.40.50.1000">
    <property type="entry name" value="HAD superfamily/HAD-like"/>
    <property type="match status" value="1"/>
</dbReference>
<keyword evidence="2" id="KW-1185">Reference proteome</keyword>